<feature type="binding site" evidence="13">
    <location>
        <begin position="57"/>
        <end position="64"/>
    </location>
    <ligand>
        <name>ATP</name>
        <dbReference type="ChEBI" id="CHEBI:30616"/>
    </ligand>
</feature>
<dbReference type="PROSITE" id="PS50052">
    <property type="entry name" value="GUANYLATE_KINASE_2"/>
    <property type="match status" value="1"/>
</dbReference>
<dbReference type="FunFam" id="3.40.50.300:FF:000855">
    <property type="entry name" value="Guanylate kinase"/>
    <property type="match status" value="1"/>
</dbReference>
<dbReference type="EC" id="2.7.4.8" evidence="4 13"/>
<dbReference type="InterPro" id="IPR027417">
    <property type="entry name" value="P-loop_NTPase"/>
</dbReference>
<dbReference type="PATRIC" id="fig|301148.3.peg.1868"/>
<sequence length="249" mass="28725">MNRGSREFSVPGERPADGPALPIRMKQRISIHRYKKFANGRCDCLEKEKGLLIVLSGPSGVGKGTVRKEIFSNPERNLVYSISATSRPKRPGEVDGVDYFFKTREQFEEMIERGELLEYTEYVGNYYGTPLEYVKKTLEEGKDVFLEIEVEGAKQVREKFPDGIFIFLIPPSLKELEKRIKNRGTESDETIKNRMEVAKEELKMMGLYDYVVENDEVKEACRKIKAIIEAEHCRRFRIQNKLEKLLGGC</sequence>
<evidence type="ECO:0000256" key="6">
    <source>
        <dbReference type="ARBA" id="ARBA00022490"/>
    </source>
</evidence>
<gene>
    <name evidence="13" type="primary">gmk</name>
    <name evidence="16" type="ORF">B4135_3823</name>
</gene>
<dbReference type="HAMAP" id="MF_00328">
    <property type="entry name" value="Guanylate_kinase"/>
    <property type="match status" value="1"/>
</dbReference>
<evidence type="ECO:0000256" key="10">
    <source>
        <dbReference type="ARBA" id="ARBA00022840"/>
    </source>
</evidence>
<keyword evidence="8 13" id="KW-0547">Nucleotide-binding</keyword>
<evidence type="ECO:0000256" key="8">
    <source>
        <dbReference type="ARBA" id="ARBA00022741"/>
    </source>
</evidence>
<dbReference type="PANTHER" id="PTHR23117">
    <property type="entry name" value="GUANYLATE KINASE-RELATED"/>
    <property type="match status" value="1"/>
</dbReference>
<dbReference type="PANTHER" id="PTHR23117:SF13">
    <property type="entry name" value="GUANYLATE KINASE"/>
    <property type="match status" value="1"/>
</dbReference>
<dbReference type="GO" id="GO:0005524">
    <property type="term" value="F:ATP binding"/>
    <property type="evidence" value="ECO:0007669"/>
    <property type="project" value="UniProtKB-UniRule"/>
</dbReference>
<evidence type="ECO:0000313" key="17">
    <source>
        <dbReference type="Proteomes" id="UP000075683"/>
    </source>
</evidence>
<evidence type="ECO:0000256" key="2">
    <source>
        <dbReference type="ARBA" id="ARBA00004496"/>
    </source>
</evidence>
<dbReference type="FunFam" id="3.30.63.10:FF:000002">
    <property type="entry name" value="Guanylate kinase 1"/>
    <property type="match status" value="1"/>
</dbReference>
<dbReference type="CDD" id="cd00071">
    <property type="entry name" value="GMPK"/>
    <property type="match status" value="1"/>
</dbReference>
<feature type="domain" description="Guanylate kinase-like" evidence="15">
    <location>
        <begin position="50"/>
        <end position="229"/>
    </location>
</feature>
<dbReference type="GO" id="GO:0005829">
    <property type="term" value="C:cytosol"/>
    <property type="evidence" value="ECO:0007669"/>
    <property type="project" value="TreeGrafter"/>
</dbReference>
<name>A0A150LBV9_9BACI</name>
<dbReference type="PROSITE" id="PS00856">
    <property type="entry name" value="GUANYLATE_KINASE_1"/>
    <property type="match status" value="1"/>
</dbReference>
<feature type="region of interest" description="Disordered" evidence="14">
    <location>
        <begin position="1"/>
        <end position="21"/>
    </location>
</feature>
<comment type="similarity">
    <text evidence="3 13">Belongs to the guanylate kinase family.</text>
</comment>
<dbReference type="SMART" id="SM00072">
    <property type="entry name" value="GuKc"/>
    <property type="match status" value="1"/>
</dbReference>
<dbReference type="InterPro" id="IPR008145">
    <property type="entry name" value="GK/Ca_channel_bsu"/>
</dbReference>
<dbReference type="STRING" id="301148.B4135_3823"/>
<keyword evidence="7 13" id="KW-0808">Transferase</keyword>
<evidence type="ECO:0000256" key="14">
    <source>
        <dbReference type="SAM" id="MobiDB-lite"/>
    </source>
</evidence>
<comment type="function">
    <text evidence="1 13">Essential for recycling GMP and indirectly, cGMP.</text>
</comment>
<proteinExistence type="inferred from homology"/>
<evidence type="ECO:0000256" key="11">
    <source>
        <dbReference type="ARBA" id="ARBA00030128"/>
    </source>
</evidence>
<dbReference type="Gene3D" id="3.40.50.300">
    <property type="entry name" value="P-loop containing nucleotide triphosphate hydrolases"/>
    <property type="match status" value="2"/>
</dbReference>
<dbReference type="Proteomes" id="UP000075683">
    <property type="component" value="Unassembled WGS sequence"/>
</dbReference>
<evidence type="ECO:0000256" key="7">
    <source>
        <dbReference type="ARBA" id="ARBA00022679"/>
    </source>
</evidence>
<evidence type="ECO:0000256" key="1">
    <source>
        <dbReference type="ARBA" id="ARBA00003531"/>
    </source>
</evidence>
<evidence type="ECO:0000256" key="13">
    <source>
        <dbReference type="HAMAP-Rule" id="MF_00328"/>
    </source>
</evidence>
<dbReference type="GO" id="GO:0004385">
    <property type="term" value="F:GMP kinase activity"/>
    <property type="evidence" value="ECO:0007669"/>
    <property type="project" value="UniProtKB-UniRule"/>
</dbReference>
<comment type="catalytic activity">
    <reaction evidence="12 13">
        <text>GMP + ATP = GDP + ADP</text>
        <dbReference type="Rhea" id="RHEA:20780"/>
        <dbReference type="ChEBI" id="CHEBI:30616"/>
        <dbReference type="ChEBI" id="CHEBI:58115"/>
        <dbReference type="ChEBI" id="CHEBI:58189"/>
        <dbReference type="ChEBI" id="CHEBI:456216"/>
        <dbReference type="EC" id="2.7.4.8"/>
    </reaction>
</comment>
<keyword evidence="6 13" id="KW-0963">Cytoplasm</keyword>
<reference evidence="16 17" key="1">
    <citation type="submission" date="2016-01" db="EMBL/GenBank/DDBJ databases">
        <title>Draft Genome Sequences of Seven Thermophilic Sporeformers Isolated from Foods.</title>
        <authorList>
            <person name="Berendsen E.M."/>
            <person name="Wells-Bennik M.H."/>
            <person name="Krawcyk A.O."/>
            <person name="De Jong A."/>
            <person name="Holsappel S."/>
            <person name="Eijlander R.T."/>
            <person name="Kuipers O.P."/>
        </authorList>
    </citation>
    <scope>NUCLEOTIDE SEQUENCE [LARGE SCALE GENOMIC DNA]</scope>
    <source>
        <strain evidence="16 17">B4135</strain>
    </source>
</reference>
<dbReference type="InterPro" id="IPR017665">
    <property type="entry name" value="Guanylate_kinase"/>
</dbReference>
<dbReference type="AlphaFoldDB" id="A0A150LBV9"/>
<organism evidence="16 17">
    <name type="scientific">Caldibacillus debilis</name>
    <dbReference type="NCBI Taxonomy" id="301148"/>
    <lineage>
        <taxon>Bacteria</taxon>
        <taxon>Bacillati</taxon>
        <taxon>Bacillota</taxon>
        <taxon>Bacilli</taxon>
        <taxon>Bacillales</taxon>
        <taxon>Bacillaceae</taxon>
        <taxon>Caldibacillus</taxon>
    </lineage>
</organism>
<dbReference type="EMBL" id="LQYT01000130">
    <property type="protein sequence ID" value="KYD09499.1"/>
    <property type="molecule type" value="Genomic_DNA"/>
</dbReference>
<comment type="caution">
    <text evidence="16">The sequence shown here is derived from an EMBL/GenBank/DDBJ whole genome shotgun (WGS) entry which is preliminary data.</text>
</comment>
<comment type="subcellular location">
    <subcellularLocation>
        <location evidence="2 13">Cytoplasm</location>
    </subcellularLocation>
</comment>
<dbReference type="NCBIfam" id="TIGR03263">
    <property type="entry name" value="guanyl_kin"/>
    <property type="match status" value="1"/>
</dbReference>
<evidence type="ECO:0000256" key="5">
    <source>
        <dbReference type="ARBA" id="ARBA00016296"/>
    </source>
</evidence>
<accession>A0A150LBV9</accession>
<evidence type="ECO:0000256" key="4">
    <source>
        <dbReference type="ARBA" id="ARBA00012961"/>
    </source>
</evidence>
<dbReference type="Pfam" id="PF00625">
    <property type="entry name" value="Guanylate_kin"/>
    <property type="match status" value="1"/>
</dbReference>
<evidence type="ECO:0000256" key="12">
    <source>
        <dbReference type="ARBA" id="ARBA00048594"/>
    </source>
</evidence>
<dbReference type="Gene3D" id="3.30.63.10">
    <property type="entry name" value="Guanylate Kinase phosphate binding domain"/>
    <property type="match status" value="1"/>
</dbReference>
<dbReference type="SUPFAM" id="SSF52540">
    <property type="entry name" value="P-loop containing nucleoside triphosphate hydrolases"/>
    <property type="match status" value="1"/>
</dbReference>
<evidence type="ECO:0000256" key="3">
    <source>
        <dbReference type="ARBA" id="ARBA00005790"/>
    </source>
</evidence>
<evidence type="ECO:0000313" key="16">
    <source>
        <dbReference type="EMBL" id="KYD09499.1"/>
    </source>
</evidence>
<keyword evidence="9 13" id="KW-0418">Kinase</keyword>
<keyword evidence="10 13" id="KW-0067">ATP-binding</keyword>
<dbReference type="InterPro" id="IPR020590">
    <property type="entry name" value="Guanylate_kinase_CS"/>
</dbReference>
<evidence type="ECO:0000256" key="9">
    <source>
        <dbReference type="ARBA" id="ARBA00022777"/>
    </source>
</evidence>
<evidence type="ECO:0000259" key="15">
    <source>
        <dbReference type="PROSITE" id="PS50052"/>
    </source>
</evidence>
<dbReference type="InterPro" id="IPR008144">
    <property type="entry name" value="Guanylate_kin-like_dom"/>
</dbReference>
<protein>
    <recommendedName>
        <fullName evidence="5 13">Guanylate kinase</fullName>
        <ecNumber evidence="4 13">2.7.4.8</ecNumber>
    </recommendedName>
    <alternativeName>
        <fullName evidence="11 13">GMP kinase</fullName>
    </alternativeName>
</protein>